<dbReference type="InterPro" id="IPR025485">
    <property type="entry name" value="DUF4377"/>
</dbReference>
<reference evidence="4" key="1">
    <citation type="submission" date="2016-11" db="EMBL/GenBank/DDBJ databases">
        <authorList>
            <person name="Varghese N."/>
            <person name="Submissions S."/>
        </authorList>
    </citation>
    <scope>NUCLEOTIDE SEQUENCE [LARGE SCALE GENOMIC DNA]</scope>
    <source>
        <strain evidence="4">DSM 16990</strain>
    </source>
</reference>
<dbReference type="Proteomes" id="UP000184287">
    <property type="component" value="Unassembled WGS sequence"/>
</dbReference>
<dbReference type="InterPro" id="IPR053147">
    <property type="entry name" value="Hsp_HslJ-like"/>
</dbReference>
<dbReference type="STRING" id="288992.SAMN04488522_104761"/>
<proteinExistence type="predicted"/>
<sequence length="357" mass="39866">MLKSIITKKGILSLLIVLGSISSTMAAEVIRLIVKEDRAACTGVGPMNCLQVKYKNSKNWEFFYSEIQGFKHQEGYRYTLSVIRTKRKNVPADASIYTYKLKKVIKKEKIAVANLSKSDLTAVAGQKWSLVRMNGKEVGISKIHLTLDAKGNKFSGSAGCNTIFGGFSYDQKNREIKMGNVASTLMACSDDKVMKLEYEYTQALNDKRFRVAHTANTMTFYKGDESVLEFSNGKGGTEEGGNDIWKFIASYKWRLIQMNGETQTESPVTINFSPAEQRFSGNSGCNNYFGTYQSGKETITFGPAASTRRACLDQNLSALESKFLGMLGTKEFRFDVADQTLNLYQNDRLVLMFGLTK</sequence>
<dbReference type="RefSeq" id="WP_073233533.1">
    <property type="nucleotide sequence ID" value="NZ_FQUQ01000004.1"/>
</dbReference>
<dbReference type="PANTHER" id="PTHR35535">
    <property type="entry name" value="HEAT SHOCK PROTEIN HSLJ"/>
    <property type="match status" value="1"/>
</dbReference>
<dbReference type="PANTHER" id="PTHR35535:SF1">
    <property type="entry name" value="HEAT SHOCK PROTEIN HSLJ"/>
    <property type="match status" value="1"/>
</dbReference>
<evidence type="ECO:0000259" key="1">
    <source>
        <dbReference type="Pfam" id="PF03724"/>
    </source>
</evidence>
<evidence type="ECO:0000259" key="2">
    <source>
        <dbReference type="Pfam" id="PF14302"/>
    </source>
</evidence>
<dbReference type="Pfam" id="PF03724">
    <property type="entry name" value="META"/>
    <property type="match status" value="2"/>
</dbReference>
<dbReference type="OrthoDB" id="880459at2"/>
<dbReference type="InterPro" id="IPR038670">
    <property type="entry name" value="HslJ-like_sf"/>
</dbReference>
<evidence type="ECO:0000313" key="4">
    <source>
        <dbReference type="Proteomes" id="UP000184287"/>
    </source>
</evidence>
<feature type="domain" description="DUF306" evidence="1">
    <location>
        <begin position="251"/>
        <end position="348"/>
    </location>
</feature>
<evidence type="ECO:0000313" key="3">
    <source>
        <dbReference type="EMBL" id="SHG18065.1"/>
    </source>
</evidence>
<feature type="domain" description="DUF4377" evidence="2">
    <location>
        <begin position="34"/>
        <end position="107"/>
    </location>
</feature>
<organism evidence="3 4">
    <name type="scientific">Pedobacter caeni</name>
    <dbReference type="NCBI Taxonomy" id="288992"/>
    <lineage>
        <taxon>Bacteria</taxon>
        <taxon>Pseudomonadati</taxon>
        <taxon>Bacteroidota</taxon>
        <taxon>Sphingobacteriia</taxon>
        <taxon>Sphingobacteriales</taxon>
        <taxon>Sphingobacteriaceae</taxon>
        <taxon>Pedobacter</taxon>
    </lineage>
</organism>
<name>A0A1M5HQ52_9SPHI</name>
<keyword evidence="4" id="KW-1185">Reference proteome</keyword>
<dbReference type="EMBL" id="FQUQ01000004">
    <property type="protein sequence ID" value="SHG18065.1"/>
    <property type="molecule type" value="Genomic_DNA"/>
</dbReference>
<dbReference type="InterPro" id="IPR005184">
    <property type="entry name" value="DUF306_Meta_HslJ"/>
</dbReference>
<dbReference type="AlphaFoldDB" id="A0A1M5HQ52"/>
<accession>A0A1M5HQ52</accession>
<gene>
    <name evidence="3" type="ORF">SAMN04488522_104761</name>
</gene>
<dbReference type="Gene3D" id="2.40.128.270">
    <property type="match status" value="2"/>
</dbReference>
<feature type="domain" description="DUF306" evidence="1">
    <location>
        <begin position="123"/>
        <end position="230"/>
    </location>
</feature>
<protein>
    <submittedName>
        <fullName evidence="3">META domain-containing protein</fullName>
    </submittedName>
</protein>
<dbReference type="Pfam" id="PF14302">
    <property type="entry name" value="DUF4377"/>
    <property type="match status" value="1"/>
</dbReference>